<organism evidence="3 4">
    <name type="scientific">Meyerozyma guilliermondii (strain ATCC 6260 / CBS 566 / DSM 6381 / JCM 1539 / NBRC 10279 / NRRL Y-324)</name>
    <name type="common">Yeast</name>
    <name type="synonym">Candida guilliermondii</name>
    <dbReference type="NCBI Taxonomy" id="294746"/>
    <lineage>
        <taxon>Eukaryota</taxon>
        <taxon>Fungi</taxon>
        <taxon>Dikarya</taxon>
        <taxon>Ascomycota</taxon>
        <taxon>Saccharomycotina</taxon>
        <taxon>Pichiomycetes</taxon>
        <taxon>Debaryomycetaceae</taxon>
        <taxon>Meyerozyma</taxon>
    </lineage>
</organism>
<protein>
    <submittedName>
        <fullName evidence="3">Uncharacterized protein</fullName>
    </submittedName>
</protein>
<dbReference type="EMBL" id="CH408162">
    <property type="protein sequence ID" value="EDK41637.1"/>
    <property type="molecule type" value="Genomic_DNA"/>
</dbReference>
<sequence length="172" mass="19035">MATGCSSNPIQSSWIVFGIFFLFIFVILTQPPSPASTSPSSSIGDGCPSLLLAPKSLELGVRNRRTPATCFRFQYPIDKRRKRVESQRDKNRNGPRTSPTLVGGNEPQPFAAPTSYANEQRTTLGTGSSWNASRRSQSHCYNQRLQDIERQRCIVVFGPGEDPVLQSGRCLQ</sequence>
<keyword evidence="2" id="KW-0812">Transmembrane</keyword>
<keyword evidence="2" id="KW-0472">Membrane</keyword>
<dbReference type="KEGG" id="pgu:PGUG_05735"/>
<evidence type="ECO:0000256" key="2">
    <source>
        <dbReference type="SAM" id="Phobius"/>
    </source>
</evidence>
<feature type="transmembrane region" description="Helical" evidence="2">
    <location>
        <begin position="12"/>
        <end position="29"/>
    </location>
</feature>
<keyword evidence="2" id="KW-1133">Transmembrane helix</keyword>
<evidence type="ECO:0000313" key="3">
    <source>
        <dbReference type="EMBL" id="EDK41637.1"/>
    </source>
</evidence>
<evidence type="ECO:0000313" key="4">
    <source>
        <dbReference type="Proteomes" id="UP000001997"/>
    </source>
</evidence>
<dbReference type="InParanoid" id="A5DR34"/>
<gene>
    <name evidence="3" type="ORF">PGUG_05735</name>
</gene>
<dbReference type="GeneID" id="5123840"/>
<dbReference type="RefSeq" id="XP_001481972.1">
    <property type="nucleotide sequence ID" value="XM_001481922.1"/>
</dbReference>
<keyword evidence="4" id="KW-1185">Reference proteome</keyword>
<feature type="region of interest" description="Disordered" evidence="1">
    <location>
        <begin position="81"/>
        <end position="116"/>
    </location>
</feature>
<proteinExistence type="predicted"/>
<dbReference type="HOGENOM" id="CLU_1555837_0_0_1"/>
<dbReference type="Proteomes" id="UP000001997">
    <property type="component" value="Unassembled WGS sequence"/>
</dbReference>
<dbReference type="AlphaFoldDB" id="A5DR34"/>
<name>A5DR34_PICGU</name>
<reference evidence="3 4" key="1">
    <citation type="journal article" date="2009" name="Nature">
        <title>Evolution of pathogenicity and sexual reproduction in eight Candida genomes.</title>
        <authorList>
            <person name="Butler G."/>
            <person name="Rasmussen M.D."/>
            <person name="Lin M.F."/>
            <person name="Santos M.A."/>
            <person name="Sakthikumar S."/>
            <person name="Munro C.A."/>
            <person name="Rheinbay E."/>
            <person name="Grabherr M."/>
            <person name="Forche A."/>
            <person name="Reedy J.L."/>
            <person name="Agrafioti I."/>
            <person name="Arnaud M.B."/>
            <person name="Bates S."/>
            <person name="Brown A.J."/>
            <person name="Brunke S."/>
            <person name="Costanzo M.C."/>
            <person name="Fitzpatrick D.A."/>
            <person name="de Groot P.W."/>
            <person name="Harris D."/>
            <person name="Hoyer L.L."/>
            <person name="Hube B."/>
            <person name="Klis F.M."/>
            <person name="Kodira C."/>
            <person name="Lennard N."/>
            <person name="Logue M.E."/>
            <person name="Martin R."/>
            <person name="Neiman A.M."/>
            <person name="Nikolaou E."/>
            <person name="Quail M.A."/>
            <person name="Quinn J."/>
            <person name="Santos M.C."/>
            <person name="Schmitzberger F.F."/>
            <person name="Sherlock G."/>
            <person name="Shah P."/>
            <person name="Silverstein K.A."/>
            <person name="Skrzypek M.S."/>
            <person name="Soll D."/>
            <person name="Staggs R."/>
            <person name="Stansfield I."/>
            <person name="Stumpf M.P."/>
            <person name="Sudbery P.E."/>
            <person name="Srikantha T."/>
            <person name="Zeng Q."/>
            <person name="Berman J."/>
            <person name="Berriman M."/>
            <person name="Heitman J."/>
            <person name="Gow N.A."/>
            <person name="Lorenz M.C."/>
            <person name="Birren B.W."/>
            <person name="Kellis M."/>
            <person name="Cuomo C.A."/>
        </authorList>
    </citation>
    <scope>NUCLEOTIDE SEQUENCE [LARGE SCALE GENOMIC DNA]</scope>
    <source>
        <strain evidence="4">ATCC 6260 / CBS 566 / DSM 6381 / JCM 1539 / NBRC 10279 / NRRL Y-324</strain>
    </source>
</reference>
<accession>A5DR34</accession>
<evidence type="ECO:0000256" key="1">
    <source>
        <dbReference type="SAM" id="MobiDB-lite"/>
    </source>
</evidence>